<dbReference type="Proteomes" id="UP000261212">
    <property type="component" value="Unassembled WGS sequence"/>
</dbReference>
<feature type="region of interest" description="Disordered" evidence="1">
    <location>
        <begin position="279"/>
        <end position="302"/>
    </location>
</feature>
<keyword evidence="2" id="KW-0472">Membrane</keyword>
<gene>
    <name evidence="3" type="ORF">DW687_10320</name>
</gene>
<dbReference type="AlphaFoldDB" id="A0A3E3DWF4"/>
<keyword evidence="2" id="KW-0812">Transmembrane</keyword>
<evidence type="ECO:0000313" key="3">
    <source>
        <dbReference type="EMBL" id="RGD73416.1"/>
    </source>
</evidence>
<organism evidence="3 4">
    <name type="scientific">Anaerofustis stercorihominis</name>
    <dbReference type="NCBI Taxonomy" id="214853"/>
    <lineage>
        <taxon>Bacteria</taxon>
        <taxon>Bacillati</taxon>
        <taxon>Bacillota</taxon>
        <taxon>Clostridia</taxon>
        <taxon>Eubacteriales</taxon>
        <taxon>Eubacteriaceae</taxon>
        <taxon>Anaerofustis</taxon>
    </lineage>
</organism>
<dbReference type="GeneID" id="98000205"/>
<dbReference type="RefSeq" id="WP_007049863.1">
    <property type="nucleotide sequence ID" value="NZ_CABKNJ010000001.1"/>
</dbReference>
<accession>A0A3E3DWF4</accession>
<reference evidence="3 4" key="1">
    <citation type="submission" date="2018-08" db="EMBL/GenBank/DDBJ databases">
        <title>A genome reference for cultivated species of the human gut microbiota.</title>
        <authorList>
            <person name="Zou Y."/>
            <person name="Xue W."/>
            <person name="Luo G."/>
        </authorList>
    </citation>
    <scope>NUCLEOTIDE SEQUENCE [LARGE SCALE GENOMIC DNA]</scope>
    <source>
        <strain evidence="3 4">AM25-6</strain>
    </source>
</reference>
<evidence type="ECO:0000256" key="2">
    <source>
        <dbReference type="SAM" id="Phobius"/>
    </source>
</evidence>
<proteinExistence type="predicted"/>
<name>A0A3E3DWF4_9FIRM</name>
<keyword evidence="2" id="KW-1133">Transmembrane helix</keyword>
<dbReference type="EMBL" id="QUSM01000006">
    <property type="protein sequence ID" value="RGD73416.1"/>
    <property type="molecule type" value="Genomic_DNA"/>
</dbReference>
<evidence type="ECO:0000313" key="4">
    <source>
        <dbReference type="Proteomes" id="UP000261212"/>
    </source>
</evidence>
<evidence type="ECO:0000256" key="1">
    <source>
        <dbReference type="SAM" id="MobiDB-lite"/>
    </source>
</evidence>
<feature type="transmembrane region" description="Helical" evidence="2">
    <location>
        <begin position="309"/>
        <end position="330"/>
    </location>
</feature>
<protein>
    <submittedName>
        <fullName evidence="3">Uncharacterized protein</fullName>
    </submittedName>
</protein>
<sequence length="337" mass="34737">MCGCGSYNAAISTAGGVKTVINGGNFTCDSAGAIKTYGETVINGGNFEGKYGVVAQVNSEGKVGSITFPENSTAIVNADQIAFVSSGNADSAGIINVKGGTFTSSKVLGTIGDGVDKSSVLNVTGGIHSADPGEFVPDGTSFAKFTSSEGTEVWVLGKDKIKEAAKNADEGDTIVILSGDIDLSELDNGITVKNEGLGDVVVNGSKVDSGSEILTHAHKLVTKGAKKATCTSEGYTGDKVCEICNQTIEKGKVIAKKAHDYKNGKCAVCGAVDPNYNSTGNSSNENNSTSNDTNISKPNSPDTSDNNNVIIWSLLAVCSIVAMGITVIFCKKRRYIK</sequence>
<feature type="compositionally biased region" description="Low complexity" evidence="1">
    <location>
        <begin position="279"/>
        <end position="296"/>
    </location>
</feature>
<comment type="caution">
    <text evidence="3">The sequence shown here is derived from an EMBL/GenBank/DDBJ whole genome shotgun (WGS) entry which is preliminary data.</text>
</comment>